<keyword evidence="9" id="KW-0066">ATP synthesis</keyword>
<evidence type="ECO:0000313" key="12">
    <source>
        <dbReference type="Proteomes" id="UP001595973"/>
    </source>
</evidence>
<sequence>MRLRIVTPLEVVVDQTIDALRAEDATGSFGILPGHAPFVTALSVSIVSWRAAEREHFCAIRGGVLSVEGRTVAATSIAIATREAVTGDHLATLDADVLARFRSDADAERTEHVEAMRLQFNAIRHLVSRLSADRMERRW</sequence>
<evidence type="ECO:0000256" key="3">
    <source>
        <dbReference type="ARBA" id="ARBA00005712"/>
    </source>
</evidence>
<keyword evidence="6 9" id="KW-0406">Ion transport</keyword>
<dbReference type="CDD" id="cd12152">
    <property type="entry name" value="F1-ATPase_delta"/>
    <property type="match status" value="1"/>
</dbReference>
<evidence type="ECO:0000256" key="4">
    <source>
        <dbReference type="ARBA" id="ARBA00022448"/>
    </source>
</evidence>
<dbReference type="EMBL" id="JBHSGI010000002">
    <property type="protein sequence ID" value="MFC4667978.1"/>
    <property type="molecule type" value="Genomic_DNA"/>
</dbReference>
<evidence type="ECO:0000256" key="5">
    <source>
        <dbReference type="ARBA" id="ARBA00022781"/>
    </source>
</evidence>
<dbReference type="NCBIfam" id="TIGR03166">
    <property type="entry name" value="alt_F1F0_F1_eps"/>
    <property type="match status" value="1"/>
</dbReference>
<dbReference type="SUPFAM" id="SSF51344">
    <property type="entry name" value="Epsilon subunit of F1F0-ATP synthase N-terminal domain"/>
    <property type="match status" value="1"/>
</dbReference>
<evidence type="ECO:0000256" key="2">
    <source>
        <dbReference type="ARBA" id="ARBA00004184"/>
    </source>
</evidence>
<evidence type="ECO:0000256" key="8">
    <source>
        <dbReference type="ARBA" id="ARBA00023196"/>
    </source>
</evidence>
<keyword evidence="8 9" id="KW-0139">CF(1)</keyword>
<comment type="subcellular location">
    <subcellularLocation>
        <location evidence="9">Cell membrane</location>
        <topology evidence="9">Peripheral membrane protein</topology>
    </subcellularLocation>
    <subcellularLocation>
        <location evidence="2">Endomembrane system</location>
        <topology evidence="2">Peripheral membrane protein</topology>
    </subcellularLocation>
</comment>
<dbReference type="Gene3D" id="2.60.15.10">
    <property type="entry name" value="F0F1 ATP synthase delta/epsilon subunit, N-terminal"/>
    <property type="match status" value="1"/>
</dbReference>
<dbReference type="Proteomes" id="UP001595973">
    <property type="component" value="Unassembled WGS sequence"/>
</dbReference>
<dbReference type="RefSeq" id="WP_380716211.1">
    <property type="nucleotide sequence ID" value="NZ_JBHSGI010000002.1"/>
</dbReference>
<dbReference type="InterPro" id="IPR020546">
    <property type="entry name" value="ATP_synth_F1_dsu/esu_N"/>
</dbReference>
<comment type="subunit">
    <text evidence="9">F-type ATPases have 2 components, CF(1) - the catalytic core - and CF(0) - the membrane proton channel. CF(1) has five subunits: alpha(3), beta(3), gamma(1), delta(1), epsilon(1). CF(0) has three main subunits: a, b and c.</text>
</comment>
<accession>A0ABV9KDB4</accession>
<protein>
    <recommendedName>
        <fullName evidence="9">ATP synthase epsilon chain</fullName>
    </recommendedName>
    <alternativeName>
        <fullName evidence="9">ATP synthase F1 sector epsilon subunit</fullName>
    </alternativeName>
    <alternativeName>
        <fullName evidence="9">F-ATPase epsilon subunit</fullName>
    </alternativeName>
</protein>
<dbReference type="InterPro" id="IPR036771">
    <property type="entry name" value="ATPsynth_dsu/esu_N"/>
</dbReference>
<comment type="caution">
    <text evidence="11">The sequence shown here is derived from an EMBL/GenBank/DDBJ whole genome shotgun (WGS) entry which is preliminary data.</text>
</comment>
<name>A0ABV9KDB4_9RHOB</name>
<evidence type="ECO:0000259" key="10">
    <source>
        <dbReference type="Pfam" id="PF02823"/>
    </source>
</evidence>
<keyword evidence="4 9" id="KW-0813">Transport</keyword>
<dbReference type="Pfam" id="PF02823">
    <property type="entry name" value="ATP-synt_DE_N"/>
    <property type="match status" value="1"/>
</dbReference>
<proteinExistence type="inferred from homology"/>
<keyword evidence="12" id="KW-1185">Reference proteome</keyword>
<evidence type="ECO:0000256" key="9">
    <source>
        <dbReference type="HAMAP-Rule" id="MF_00530"/>
    </source>
</evidence>
<comment type="similarity">
    <text evidence="3 9">Belongs to the ATPase epsilon chain family.</text>
</comment>
<evidence type="ECO:0000313" key="11">
    <source>
        <dbReference type="EMBL" id="MFC4667978.1"/>
    </source>
</evidence>
<keyword evidence="7 9" id="KW-0472">Membrane</keyword>
<dbReference type="HAMAP" id="MF_00530">
    <property type="entry name" value="ATP_synth_epsil_bac"/>
    <property type="match status" value="1"/>
</dbReference>
<evidence type="ECO:0000256" key="1">
    <source>
        <dbReference type="ARBA" id="ARBA00003543"/>
    </source>
</evidence>
<dbReference type="InterPro" id="IPR001469">
    <property type="entry name" value="ATP_synth_F1_dsu/esu"/>
</dbReference>
<comment type="function">
    <text evidence="1 9">Produces ATP from ADP in the presence of a proton gradient across the membrane.</text>
</comment>
<keyword evidence="9" id="KW-1003">Cell membrane</keyword>
<organism evidence="11 12">
    <name type="scientific">Seohaeicola nanhaiensis</name>
    <dbReference type="NCBI Taxonomy" id="1387282"/>
    <lineage>
        <taxon>Bacteria</taxon>
        <taxon>Pseudomonadati</taxon>
        <taxon>Pseudomonadota</taxon>
        <taxon>Alphaproteobacteria</taxon>
        <taxon>Rhodobacterales</taxon>
        <taxon>Roseobacteraceae</taxon>
        <taxon>Seohaeicola</taxon>
    </lineage>
</organism>
<reference evidence="12" key="1">
    <citation type="journal article" date="2019" name="Int. J. Syst. Evol. Microbiol.">
        <title>The Global Catalogue of Microorganisms (GCM) 10K type strain sequencing project: providing services to taxonomists for standard genome sequencing and annotation.</title>
        <authorList>
            <consortium name="The Broad Institute Genomics Platform"/>
            <consortium name="The Broad Institute Genome Sequencing Center for Infectious Disease"/>
            <person name="Wu L."/>
            <person name="Ma J."/>
        </authorList>
    </citation>
    <scope>NUCLEOTIDE SEQUENCE [LARGE SCALE GENOMIC DNA]</scope>
    <source>
        <strain evidence="12">CGMCC 4.7283</strain>
    </source>
</reference>
<evidence type="ECO:0000256" key="6">
    <source>
        <dbReference type="ARBA" id="ARBA00023065"/>
    </source>
</evidence>
<dbReference type="InterPro" id="IPR024037">
    <property type="entry name" value="Alt_ATP_synth_F1_esu"/>
</dbReference>
<feature type="domain" description="ATP synthase F1 complex delta/epsilon subunit N-terminal" evidence="10">
    <location>
        <begin position="1"/>
        <end position="72"/>
    </location>
</feature>
<gene>
    <name evidence="9" type="primary">atpC</name>
    <name evidence="11" type="ORF">ACFO5X_05375</name>
</gene>
<keyword evidence="5 9" id="KW-0375">Hydrogen ion transport</keyword>
<evidence type="ECO:0000256" key="7">
    <source>
        <dbReference type="ARBA" id="ARBA00023136"/>
    </source>
</evidence>